<dbReference type="AlphaFoldDB" id="A0A4Z2G8Z1"/>
<dbReference type="Proteomes" id="UP000314294">
    <property type="component" value="Unassembled WGS sequence"/>
</dbReference>
<feature type="compositionally biased region" description="Basic residues" evidence="1">
    <location>
        <begin position="90"/>
        <end position="103"/>
    </location>
</feature>
<evidence type="ECO:0000256" key="1">
    <source>
        <dbReference type="SAM" id="MobiDB-lite"/>
    </source>
</evidence>
<comment type="caution">
    <text evidence="2">The sequence shown here is derived from an EMBL/GenBank/DDBJ whole genome shotgun (WGS) entry which is preliminary data.</text>
</comment>
<reference evidence="2 3" key="1">
    <citation type="submission" date="2019-03" db="EMBL/GenBank/DDBJ databases">
        <title>First draft genome of Liparis tanakae, snailfish: a comprehensive survey of snailfish specific genes.</title>
        <authorList>
            <person name="Kim W."/>
            <person name="Song I."/>
            <person name="Jeong J.-H."/>
            <person name="Kim D."/>
            <person name="Kim S."/>
            <person name="Ryu S."/>
            <person name="Song J.Y."/>
            <person name="Lee S.K."/>
        </authorList>
    </citation>
    <scope>NUCLEOTIDE SEQUENCE [LARGE SCALE GENOMIC DNA]</scope>
    <source>
        <tissue evidence="2">Muscle</tissue>
    </source>
</reference>
<keyword evidence="3" id="KW-1185">Reference proteome</keyword>
<protein>
    <submittedName>
        <fullName evidence="2">Uncharacterized protein</fullName>
    </submittedName>
</protein>
<sequence length="110" mass="12574">MKFPLRLAEPSSIRGSRAIGALAEHPAANRNPTTVQLAAVFTGVTLYRTASWPDFTRRNYESLRQRDVSDRSANRCRHRAPSLRLLAMGGKKKKKKKKKARRRRLEEEEG</sequence>
<feature type="compositionally biased region" description="Basic and acidic residues" evidence="1">
    <location>
        <begin position="64"/>
        <end position="73"/>
    </location>
</feature>
<gene>
    <name evidence="2" type="ORF">EYF80_039995</name>
</gene>
<feature type="region of interest" description="Disordered" evidence="1">
    <location>
        <begin position="64"/>
        <end position="110"/>
    </location>
</feature>
<evidence type="ECO:0000313" key="3">
    <source>
        <dbReference type="Proteomes" id="UP000314294"/>
    </source>
</evidence>
<proteinExistence type="predicted"/>
<name>A0A4Z2G8Z1_9TELE</name>
<dbReference type="EMBL" id="SRLO01000641">
    <property type="protein sequence ID" value="TNN49771.1"/>
    <property type="molecule type" value="Genomic_DNA"/>
</dbReference>
<organism evidence="2 3">
    <name type="scientific">Liparis tanakae</name>
    <name type="common">Tanaka's snailfish</name>
    <dbReference type="NCBI Taxonomy" id="230148"/>
    <lineage>
        <taxon>Eukaryota</taxon>
        <taxon>Metazoa</taxon>
        <taxon>Chordata</taxon>
        <taxon>Craniata</taxon>
        <taxon>Vertebrata</taxon>
        <taxon>Euteleostomi</taxon>
        <taxon>Actinopterygii</taxon>
        <taxon>Neopterygii</taxon>
        <taxon>Teleostei</taxon>
        <taxon>Neoteleostei</taxon>
        <taxon>Acanthomorphata</taxon>
        <taxon>Eupercaria</taxon>
        <taxon>Perciformes</taxon>
        <taxon>Cottioidei</taxon>
        <taxon>Cottales</taxon>
        <taxon>Liparidae</taxon>
        <taxon>Liparis</taxon>
    </lineage>
</organism>
<evidence type="ECO:0000313" key="2">
    <source>
        <dbReference type="EMBL" id="TNN49771.1"/>
    </source>
</evidence>
<accession>A0A4Z2G8Z1</accession>